<proteinExistence type="inferred from homology"/>
<comment type="similarity">
    <text evidence="2">Belongs to the WD repeat ARPC1 family.</text>
</comment>
<protein>
    <recommendedName>
        <fullName evidence="8">Arp2/3 complex 41 kDa subunit</fullName>
    </recommendedName>
    <alternativeName>
        <fullName evidence="9">p41-ARC</fullName>
    </alternativeName>
</protein>
<evidence type="ECO:0000256" key="4">
    <source>
        <dbReference type="ARBA" id="ARBA00022574"/>
    </source>
</evidence>
<sequence>MNTEQGITCHAWNGARTQIVVSNNSFLLEIYAIRGEAWEKLHTLKEHHQLVSAVDWHPTTNRIISSSHDRNVVVWEFNEIWKPTLVNFYQTRGVLDASWSLRGDKFVVGTGSKNIGVGHWSESLGLWNTRRIKNFISSVTCVRFDESGHVIAAGSTDGTCKVISTFMEELDGNTPSNYRFSSVKSFGDTLYTLTAGAWVNSVSWSPDSNWLCIAAHNNSVFFTNISGSEQKKTWNSKPFMSVQFVNESKVIAGGFDYRTIVFEKSGENWGDAKEGQSVDDGKTGGIVQSRVKMMAKGFDGRKDRDTMATKHKNTITCIRKVDRERYSTSDITGSLYIWRI</sequence>
<dbReference type="Gene3D" id="2.130.10.10">
    <property type="entry name" value="YVTN repeat-like/Quinoprotein amine dehydrogenase"/>
    <property type="match status" value="1"/>
</dbReference>
<keyword evidence="7" id="KW-0206">Cytoskeleton</keyword>
<feature type="repeat" description="WD" evidence="10">
    <location>
        <begin position="44"/>
        <end position="78"/>
    </location>
</feature>
<dbReference type="InterPro" id="IPR015943">
    <property type="entry name" value="WD40/YVTN_repeat-like_dom_sf"/>
</dbReference>
<name>A0A1R2BWR8_9CILI</name>
<dbReference type="InterPro" id="IPR019775">
    <property type="entry name" value="WD40_repeat_CS"/>
</dbReference>
<keyword evidence="12" id="KW-1185">Reference proteome</keyword>
<dbReference type="PROSITE" id="PS00678">
    <property type="entry name" value="WD_REPEATS_1"/>
    <property type="match status" value="1"/>
</dbReference>
<dbReference type="SUPFAM" id="SSF50978">
    <property type="entry name" value="WD40 repeat-like"/>
    <property type="match status" value="1"/>
</dbReference>
<evidence type="ECO:0000256" key="9">
    <source>
        <dbReference type="ARBA" id="ARBA00041789"/>
    </source>
</evidence>
<keyword evidence="6" id="KW-0009">Actin-binding</keyword>
<evidence type="ECO:0000256" key="10">
    <source>
        <dbReference type="PROSITE-ProRule" id="PRU00221"/>
    </source>
</evidence>
<dbReference type="InterPro" id="IPR036322">
    <property type="entry name" value="WD40_repeat_dom_sf"/>
</dbReference>
<evidence type="ECO:0000256" key="3">
    <source>
        <dbReference type="ARBA" id="ARBA00022490"/>
    </source>
</evidence>
<evidence type="ECO:0000256" key="1">
    <source>
        <dbReference type="ARBA" id="ARBA00004245"/>
    </source>
</evidence>
<dbReference type="PROSITE" id="PS50294">
    <property type="entry name" value="WD_REPEATS_REGION"/>
    <property type="match status" value="1"/>
</dbReference>
<keyword evidence="3" id="KW-0963">Cytoplasm</keyword>
<keyword evidence="5" id="KW-0677">Repeat</keyword>
<dbReference type="GO" id="GO:0034314">
    <property type="term" value="P:Arp2/3 complex-mediated actin nucleation"/>
    <property type="evidence" value="ECO:0007669"/>
    <property type="project" value="InterPro"/>
</dbReference>
<dbReference type="Proteomes" id="UP000187209">
    <property type="component" value="Unassembled WGS sequence"/>
</dbReference>
<dbReference type="SMART" id="SM00320">
    <property type="entry name" value="WD40"/>
    <property type="match status" value="6"/>
</dbReference>
<gene>
    <name evidence="11" type="ORF">SteCoe_18320</name>
</gene>
<evidence type="ECO:0000256" key="6">
    <source>
        <dbReference type="ARBA" id="ARBA00023203"/>
    </source>
</evidence>
<evidence type="ECO:0000256" key="8">
    <source>
        <dbReference type="ARBA" id="ARBA00041244"/>
    </source>
</evidence>
<organism evidence="11 12">
    <name type="scientific">Stentor coeruleus</name>
    <dbReference type="NCBI Taxonomy" id="5963"/>
    <lineage>
        <taxon>Eukaryota</taxon>
        <taxon>Sar</taxon>
        <taxon>Alveolata</taxon>
        <taxon>Ciliophora</taxon>
        <taxon>Postciliodesmatophora</taxon>
        <taxon>Heterotrichea</taxon>
        <taxon>Heterotrichida</taxon>
        <taxon>Stentoridae</taxon>
        <taxon>Stentor</taxon>
    </lineage>
</organism>
<evidence type="ECO:0000256" key="7">
    <source>
        <dbReference type="ARBA" id="ARBA00023212"/>
    </source>
</evidence>
<comment type="subcellular location">
    <subcellularLocation>
        <location evidence="1">Cytoplasm</location>
        <location evidence="1">Cytoskeleton</location>
    </subcellularLocation>
</comment>
<dbReference type="GO" id="GO:0051015">
    <property type="term" value="F:actin filament binding"/>
    <property type="evidence" value="ECO:0007669"/>
    <property type="project" value="TreeGrafter"/>
</dbReference>
<accession>A0A1R2BWR8</accession>
<dbReference type="PROSITE" id="PS50082">
    <property type="entry name" value="WD_REPEATS_2"/>
    <property type="match status" value="1"/>
</dbReference>
<evidence type="ECO:0000313" key="11">
    <source>
        <dbReference type="EMBL" id="OMJ81263.1"/>
    </source>
</evidence>
<dbReference type="OrthoDB" id="406844at2759"/>
<dbReference type="InterPro" id="IPR001680">
    <property type="entry name" value="WD40_rpt"/>
</dbReference>
<dbReference type="Pfam" id="PF00400">
    <property type="entry name" value="WD40"/>
    <property type="match status" value="3"/>
</dbReference>
<dbReference type="InterPro" id="IPR017383">
    <property type="entry name" value="ARPC1"/>
</dbReference>
<dbReference type="PANTHER" id="PTHR10709">
    <property type="entry name" value="ACTIN-RELATED PROTEIN 2/3 COMPLEX SUBUNIT 1"/>
    <property type="match status" value="1"/>
</dbReference>
<dbReference type="PANTHER" id="PTHR10709:SF2">
    <property type="entry name" value="ACTIN-RELATED PROTEIN 2_3 COMPLEX SUBUNIT"/>
    <property type="match status" value="1"/>
</dbReference>
<reference evidence="11 12" key="1">
    <citation type="submission" date="2016-11" db="EMBL/GenBank/DDBJ databases">
        <title>The macronuclear genome of Stentor coeruleus: a giant cell with tiny introns.</title>
        <authorList>
            <person name="Slabodnick M."/>
            <person name="Ruby J.G."/>
            <person name="Reiff S.B."/>
            <person name="Swart E.C."/>
            <person name="Gosai S."/>
            <person name="Prabakaran S."/>
            <person name="Witkowska E."/>
            <person name="Larue G.E."/>
            <person name="Fisher S."/>
            <person name="Freeman R.M."/>
            <person name="Gunawardena J."/>
            <person name="Chu W."/>
            <person name="Stover N.A."/>
            <person name="Gregory B.D."/>
            <person name="Nowacki M."/>
            <person name="Derisi J."/>
            <person name="Roy S.W."/>
            <person name="Marshall W.F."/>
            <person name="Sood P."/>
        </authorList>
    </citation>
    <scope>NUCLEOTIDE SEQUENCE [LARGE SCALE GENOMIC DNA]</scope>
    <source>
        <strain evidence="11">WM001</strain>
    </source>
</reference>
<evidence type="ECO:0000313" key="12">
    <source>
        <dbReference type="Proteomes" id="UP000187209"/>
    </source>
</evidence>
<evidence type="ECO:0000256" key="2">
    <source>
        <dbReference type="ARBA" id="ARBA00006260"/>
    </source>
</evidence>
<dbReference type="AlphaFoldDB" id="A0A1R2BWR8"/>
<keyword evidence="4 10" id="KW-0853">WD repeat</keyword>
<dbReference type="GO" id="GO:0005885">
    <property type="term" value="C:Arp2/3 protein complex"/>
    <property type="evidence" value="ECO:0007669"/>
    <property type="project" value="InterPro"/>
</dbReference>
<evidence type="ECO:0000256" key="5">
    <source>
        <dbReference type="ARBA" id="ARBA00022737"/>
    </source>
</evidence>
<dbReference type="EMBL" id="MPUH01000387">
    <property type="protein sequence ID" value="OMJ81263.1"/>
    <property type="molecule type" value="Genomic_DNA"/>
</dbReference>
<comment type="caution">
    <text evidence="11">The sequence shown here is derived from an EMBL/GenBank/DDBJ whole genome shotgun (WGS) entry which is preliminary data.</text>
</comment>